<organism evidence="4 5">
    <name type="scientific">Haloactinopolyspora alba</name>
    <dbReference type="NCBI Taxonomy" id="648780"/>
    <lineage>
        <taxon>Bacteria</taxon>
        <taxon>Bacillati</taxon>
        <taxon>Actinomycetota</taxon>
        <taxon>Actinomycetes</taxon>
        <taxon>Jiangellales</taxon>
        <taxon>Jiangellaceae</taxon>
        <taxon>Haloactinopolyspora</taxon>
    </lineage>
</organism>
<dbReference type="OrthoDB" id="3210235at2"/>
<dbReference type="PROSITE" id="PS50977">
    <property type="entry name" value="HTH_TETR_2"/>
    <property type="match status" value="1"/>
</dbReference>
<dbReference type="InterPro" id="IPR001647">
    <property type="entry name" value="HTH_TetR"/>
</dbReference>
<dbReference type="SUPFAM" id="SSF48498">
    <property type="entry name" value="Tetracyclin repressor-like, C-terminal domain"/>
    <property type="match status" value="1"/>
</dbReference>
<dbReference type="PRINTS" id="PR00455">
    <property type="entry name" value="HTHTETR"/>
</dbReference>
<sequence length="201" mass="21491">MVSGSRAGRRRGAPDTKGEILAAARVEFGEKGYDRASVRGIAARAGVDAALVHHYFGTKEKLFLAALEIPFDPEAIAARIADGGLSGLGERAARTFLSVWGDPDKRAPLLTLLRSAMSNEAAATMLREFATRMILGRVLAAFDGLPDARLRVEAMVSHLFGLVITRYVLQLEPIASTSDEDVIALVAPVLQAYVDSAIAEQ</sequence>
<dbReference type="Proteomes" id="UP000243528">
    <property type="component" value="Unassembled WGS sequence"/>
</dbReference>
<proteinExistence type="predicted"/>
<comment type="caution">
    <text evidence="4">The sequence shown here is derived from an EMBL/GenBank/DDBJ whole genome shotgun (WGS) entry which is preliminary data.</text>
</comment>
<dbReference type="InterPro" id="IPR036271">
    <property type="entry name" value="Tet_transcr_reg_TetR-rel_C_sf"/>
</dbReference>
<dbReference type="AlphaFoldDB" id="A0A2P8DJX1"/>
<dbReference type="InterPro" id="IPR041678">
    <property type="entry name" value="TetR_C_16"/>
</dbReference>
<feature type="domain" description="HTH tetR-type" evidence="3">
    <location>
        <begin position="14"/>
        <end position="74"/>
    </location>
</feature>
<protein>
    <submittedName>
        <fullName evidence="4">TetR family transcriptional regulator</fullName>
    </submittedName>
</protein>
<dbReference type="Pfam" id="PF00440">
    <property type="entry name" value="TetR_N"/>
    <property type="match status" value="1"/>
</dbReference>
<evidence type="ECO:0000313" key="4">
    <source>
        <dbReference type="EMBL" id="PSK97522.1"/>
    </source>
</evidence>
<dbReference type="PANTHER" id="PTHR30055">
    <property type="entry name" value="HTH-TYPE TRANSCRIPTIONAL REGULATOR RUTR"/>
    <property type="match status" value="1"/>
</dbReference>
<dbReference type="Gene3D" id="1.10.10.60">
    <property type="entry name" value="Homeodomain-like"/>
    <property type="match status" value="1"/>
</dbReference>
<dbReference type="InterPro" id="IPR009057">
    <property type="entry name" value="Homeodomain-like_sf"/>
</dbReference>
<evidence type="ECO:0000256" key="2">
    <source>
        <dbReference type="PROSITE-ProRule" id="PRU00335"/>
    </source>
</evidence>
<evidence type="ECO:0000256" key="1">
    <source>
        <dbReference type="ARBA" id="ARBA00023125"/>
    </source>
</evidence>
<dbReference type="RefSeq" id="WP_106539352.1">
    <property type="nucleotide sequence ID" value="NZ_ML142904.1"/>
</dbReference>
<accession>A0A2P8DJX1</accession>
<gene>
    <name evidence="4" type="ORF">CLV30_12214</name>
</gene>
<dbReference type="EMBL" id="PYGE01000022">
    <property type="protein sequence ID" value="PSK97522.1"/>
    <property type="molecule type" value="Genomic_DNA"/>
</dbReference>
<dbReference type="GO" id="GO:0003700">
    <property type="term" value="F:DNA-binding transcription factor activity"/>
    <property type="evidence" value="ECO:0007669"/>
    <property type="project" value="TreeGrafter"/>
</dbReference>
<evidence type="ECO:0000259" key="3">
    <source>
        <dbReference type="PROSITE" id="PS50977"/>
    </source>
</evidence>
<dbReference type="GO" id="GO:0000976">
    <property type="term" value="F:transcription cis-regulatory region binding"/>
    <property type="evidence" value="ECO:0007669"/>
    <property type="project" value="TreeGrafter"/>
</dbReference>
<dbReference type="InterPro" id="IPR050109">
    <property type="entry name" value="HTH-type_TetR-like_transc_reg"/>
</dbReference>
<feature type="DNA-binding region" description="H-T-H motif" evidence="2">
    <location>
        <begin position="37"/>
        <end position="56"/>
    </location>
</feature>
<keyword evidence="1 2" id="KW-0238">DNA-binding</keyword>
<name>A0A2P8DJX1_9ACTN</name>
<dbReference type="PANTHER" id="PTHR30055:SF235">
    <property type="entry name" value="TRANSCRIPTIONAL REGULATORY PROTEIN"/>
    <property type="match status" value="1"/>
</dbReference>
<reference evidence="4 5" key="1">
    <citation type="submission" date="2018-03" db="EMBL/GenBank/DDBJ databases">
        <title>Genomic Encyclopedia of Archaeal and Bacterial Type Strains, Phase II (KMG-II): from individual species to whole genera.</title>
        <authorList>
            <person name="Goeker M."/>
        </authorList>
    </citation>
    <scope>NUCLEOTIDE SEQUENCE [LARGE SCALE GENOMIC DNA]</scope>
    <source>
        <strain evidence="4 5">DSM 45211</strain>
    </source>
</reference>
<keyword evidence="5" id="KW-1185">Reference proteome</keyword>
<dbReference type="Pfam" id="PF17920">
    <property type="entry name" value="TetR_C_16"/>
    <property type="match status" value="1"/>
</dbReference>
<dbReference type="Gene3D" id="1.10.357.10">
    <property type="entry name" value="Tetracycline Repressor, domain 2"/>
    <property type="match status" value="1"/>
</dbReference>
<dbReference type="SUPFAM" id="SSF46689">
    <property type="entry name" value="Homeodomain-like"/>
    <property type="match status" value="1"/>
</dbReference>
<evidence type="ECO:0000313" key="5">
    <source>
        <dbReference type="Proteomes" id="UP000243528"/>
    </source>
</evidence>